<evidence type="ECO:0000313" key="2">
    <source>
        <dbReference type="EMBL" id="MCC2615949.1"/>
    </source>
</evidence>
<dbReference type="EMBL" id="JAJEWP010000001">
    <property type="protein sequence ID" value="MCC2615949.1"/>
    <property type="molecule type" value="Genomic_DNA"/>
</dbReference>
<evidence type="ECO:0000313" key="3">
    <source>
        <dbReference type="Proteomes" id="UP001520878"/>
    </source>
</evidence>
<gene>
    <name evidence="2" type="ORF">LJ739_06820</name>
</gene>
<reference evidence="2 3" key="1">
    <citation type="submission" date="2021-10" db="EMBL/GenBank/DDBJ databases">
        <title>Draft genome of Aestuariibacter halophilus JC2043.</title>
        <authorList>
            <person name="Emsley S.A."/>
            <person name="Pfannmuller K.M."/>
            <person name="Ushijima B."/>
            <person name="Saw J.H."/>
            <person name="Videau P."/>
        </authorList>
    </citation>
    <scope>NUCLEOTIDE SEQUENCE [LARGE SCALE GENOMIC DNA]</scope>
    <source>
        <strain evidence="2 3">JC2043</strain>
    </source>
</reference>
<comment type="caution">
    <text evidence="2">The sequence shown here is derived from an EMBL/GenBank/DDBJ whole genome shotgun (WGS) entry which is preliminary data.</text>
</comment>
<feature type="region of interest" description="Disordered" evidence="1">
    <location>
        <begin position="50"/>
        <end position="97"/>
    </location>
</feature>
<sequence>MTSAKHNASNKSAPRTIAAAQKELREWGDFWRHCYEGGNVSIMHVFRQRKLSETKKHRRKPKNTSGGEDRGHKLQGVDIPTDALASEKRQATTTDREIFVPPHLRELDEFIATLPPECIAAIKTFYERKEAHPGYWLNEAERRVMLR</sequence>
<dbReference type="RefSeq" id="WP_229158408.1">
    <property type="nucleotide sequence ID" value="NZ_JAJEWP010000001.1"/>
</dbReference>
<feature type="compositionally biased region" description="Basic and acidic residues" evidence="1">
    <location>
        <begin position="85"/>
        <end position="97"/>
    </location>
</feature>
<keyword evidence="3" id="KW-1185">Reference proteome</keyword>
<organism evidence="2 3">
    <name type="scientific">Fluctibacter halophilus</name>
    <dbReference type="NCBI Taxonomy" id="226011"/>
    <lineage>
        <taxon>Bacteria</taxon>
        <taxon>Pseudomonadati</taxon>
        <taxon>Pseudomonadota</taxon>
        <taxon>Gammaproteobacteria</taxon>
        <taxon>Alteromonadales</taxon>
        <taxon>Alteromonadaceae</taxon>
        <taxon>Fluctibacter</taxon>
    </lineage>
</organism>
<evidence type="ECO:0000256" key="1">
    <source>
        <dbReference type="SAM" id="MobiDB-lite"/>
    </source>
</evidence>
<dbReference type="Proteomes" id="UP001520878">
    <property type="component" value="Unassembled WGS sequence"/>
</dbReference>
<accession>A0ABS8G631</accession>
<protein>
    <submittedName>
        <fullName evidence="2">Uncharacterized protein</fullName>
    </submittedName>
</protein>
<proteinExistence type="predicted"/>
<name>A0ABS8G631_9ALTE</name>